<dbReference type="Proteomes" id="UP000015105">
    <property type="component" value="Chromosome 3D"/>
</dbReference>
<dbReference type="AlphaFoldDB" id="A0A453DTH6"/>
<feature type="region of interest" description="Disordered" evidence="1">
    <location>
        <begin position="35"/>
        <end position="89"/>
    </location>
</feature>
<evidence type="ECO:0000313" key="4">
    <source>
        <dbReference type="Proteomes" id="UP000015105"/>
    </source>
</evidence>
<feature type="transmembrane region" description="Helical" evidence="2">
    <location>
        <begin position="99"/>
        <end position="121"/>
    </location>
</feature>
<reference evidence="3" key="4">
    <citation type="submission" date="2019-03" db="UniProtKB">
        <authorList>
            <consortium name="EnsemblPlants"/>
        </authorList>
    </citation>
    <scope>IDENTIFICATION</scope>
</reference>
<reference evidence="3" key="5">
    <citation type="journal article" date="2021" name="G3 (Bethesda)">
        <title>Aegilops tauschii genome assembly Aet v5.0 features greater sequence contiguity and improved annotation.</title>
        <authorList>
            <person name="Wang L."/>
            <person name="Zhu T."/>
            <person name="Rodriguez J.C."/>
            <person name="Deal K.R."/>
            <person name="Dubcovsky J."/>
            <person name="McGuire P.E."/>
            <person name="Lux T."/>
            <person name="Spannagl M."/>
            <person name="Mayer K.F.X."/>
            <person name="Baldrich P."/>
            <person name="Meyers B.C."/>
            <person name="Huo N."/>
            <person name="Gu Y.Q."/>
            <person name="Zhou H."/>
            <person name="Devos K.M."/>
            <person name="Bennetzen J.L."/>
            <person name="Unver T."/>
            <person name="Budak H."/>
            <person name="Gulick P.J."/>
            <person name="Galiba G."/>
            <person name="Kalapos B."/>
            <person name="Nelson D.R."/>
            <person name="Li P."/>
            <person name="You F.M."/>
            <person name="Luo M.C."/>
            <person name="Dvorak J."/>
        </authorList>
    </citation>
    <scope>NUCLEOTIDE SEQUENCE [LARGE SCALE GENOMIC DNA]</scope>
    <source>
        <strain evidence="3">cv. AL8/78</strain>
    </source>
</reference>
<dbReference type="Gramene" id="AET3Gv20073600.1">
    <property type="protein sequence ID" value="AET3Gv20073600.1"/>
    <property type="gene ID" value="AET3Gv20073600"/>
</dbReference>
<keyword evidence="2" id="KW-0472">Membrane</keyword>
<evidence type="ECO:0000256" key="1">
    <source>
        <dbReference type="SAM" id="MobiDB-lite"/>
    </source>
</evidence>
<sequence length="254" mass="27987">FREAVLLDSRYSFPLPRPLFVPARKHGTANLTYSASSIKHTAQPKPRRPPLSPRPLLPRQPITSHPSMQPAQPPCGSRRGGRGAPSRAATLPRCNHHRLLVLVVIVYLLGGSDVLLLAAAAPVRRLGAEASVAYDVGSRPVPEVVAAAGSPSSTPSAVRFADDKRPVPSCPDALHNRYTAYCFDNNMKKCSSLMQSIINKHTQGQTNQRPVTFNFNLQRCTSNFRLLEEQRMFSSLLQATTTCMQEKRSRKDPI</sequence>
<evidence type="ECO:0000256" key="2">
    <source>
        <dbReference type="SAM" id="Phobius"/>
    </source>
</evidence>
<keyword evidence="2" id="KW-1133">Transmembrane helix</keyword>
<feature type="compositionally biased region" description="Pro residues" evidence="1">
    <location>
        <begin position="49"/>
        <end position="58"/>
    </location>
</feature>
<accession>A0A453DTH6</accession>
<reference evidence="4" key="2">
    <citation type="journal article" date="2017" name="Nat. Plants">
        <title>The Aegilops tauschii genome reveals multiple impacts of transposons.</title>
        <authorList>
            <person name="Zhao G."/>
            <person name="Zou C."/>
            <person name="Li K."/>
            <person name="Wang K."/>
            <person name="Li T."/>
            <person name="Gao L."/>
            <person name="Zhang X."/>
            <person name="Wang H."/>
            <person name="Yang Z."/>
            <person name="Liu X."/>
            <person name="Jiang W."/>
            <person name="Mao L."/>
            <person name="Kong X."/>
            <person name="Jiao Y."/>
            <person name="Jia J."/>
        </authorList>
    </citation>
    <scope>NUCLEOTIDE SEQUENCE [LARGE SCALE GENOMIC DNA]</scope>
    <source>
        <strain evidence="4">cv. AL8/78</strain>
    </source>
</reference>
<keyword evidence="2" id="KW-0812">Transmembrane</keyword>
<protein>
    <submittedName>
        <fullName evidence="3">Uncharacterized protein</fullName>
    </submittedName>
</protein>
<evidence type="ECO:0000313" key="3">
    <source>
        <dbReference type="EnsemblPlants" id="AET3Gv20073600.1"/>
    </source>
</evidence>
<name>A0A453DTH6_AEGTS</name>
<reference evidence="3" key="3">
    <citation type="journal article" date="2017" name="Nature">
        <title>Genome sequence of the progenitor of the wheat D genome Aegilops tauschii.</title>
        <authorList>
            <person name="Luo M.C."/>
            <person name="Gu Y.Q."/>
            <person name="Puiu D."/>
            <person name="Wang H."/>
            <person name="Twardziok S.O."/>
            <person name="Deal K.R."/>
            <person name="Huo N."/>
            <person name="Zhu T."/>
            <person name="Wang L."/>
            <person name="Wang Y."/>
            <person name="McGuire P.E."/>
            <person name="Liu S."/>
            <person name="Long H."/>
            <person name="Ramasamy R.K."/>
            <person name="Rodriguez J.C."/>
            <person name="Van S.L."/>
            <person name="Yuan L."/>
            <person name="Wang Z."/>
            <person name="Xia Z."/>
            <person name="Xiao L."/>
            <person name="Anderson O.D."/>
            <person name="Ouyang S."/>
            <person name="Liang Y."/>
            <person name="Zimin A.V."/>
            <person name="Pertea G."/>
            <person name="Qi P."/>
            <person name="Bennetzen J.L."/>
            <person name="Dai X."/>
            <person name="Dawson M.W."/>
            <person name="Muller H.G."/>
            <person name="Kugler K."/>
            <person name="Rivarola-Duarte L."/>
            <person name="Spannagl M."/>
            <person name="Mayer K.F.X."/>
            <person name="Lu F.H."/>
            <person name="Bevan M.W."/>
            <person name="Leroy P."/>
            <person name="Li P."/>
            <person name="You F.M."/>
            <person name="Sun Q."/>
            <person name="Liu Z."/>
            <person name="Lyons E."/>
            <person name="Wicker T."/>
            <person name="Salzberg S.L."/>
            <person name="Devos K.M."/>
            <person name="Dvorak J."/>
        </authorList>
    </citation>
    <scope>NUCLEOTIDE SEQUENCE [LARGE SCALE GENOMIC DNA]</scope>
    <source>
        <strain evidence="3">cv. AL8/78</strain>
    </source>
</reference>
<keyword evidence="4" id="KW-1185">Reference proteome</keyword>
<reference evidence="4" key="1">
    <citation type="journal article" date="2014" name="Science">
        <title>Ancient hybridizations among the ancestral genomes of bread wheat.</title>
        <authorList>
            <consortium name="International Wheat Genome Sequencing Consortium,"/>
            <person name="Marcussen T."/>
            <person name="Sandve S.R."/>
            <person name="Heier L."/>
            <person name="Spannagl M."/>
            <person name="Pfeifer M."/>
            <person name="Jakobsen K.S."/>
            <person name="Wulff B.B."/>
            <person name="Steuernagel B."/>
            <person name="Mayer K.F."/>
            <person name="Olsen O.A."/>
        </authorList>
    </citation>
    <scope>NUCLEOTIDE SEQUENCE [LARGE SCALE GENOMIC DNA]</scope>
    <source>
        <strain evidence="4">cv. AL8/78</strain>
    </source>
</reference>
<organism evidence="3 4">
    <name type="scientific">Aegilops tauschii subsp. strangulata</name>
    <name type="common">Goatgrass</name>
    <dbReference type="NCBI Taxonomy" id="200361"/>
    <lineage>
        <taxon>Eukaryota</taxon>
        <taxon>Viridiplantae</taxon>
        <taxon>Streptophyta</taxon>
        <taxon>Embryophyta</taxon>
        <taxon>Tracheophyta</taxon>
        <taxon>Spermatophyta</taxon>
        <taxon>Magnoliopsida</taxon>
        <taxon>Liliopsida</taxon>
        <taxon>Poales</taxon>
        <taxon>Poaceae</taxon>
        <taxon>BOP clade</taxon>
        <taxon>Pooideae</taxon>
        <taxon>Triticodae</taxon>
        <taxon>Triticeae</taxon>
        <taxon>Triticinae</taxon>
        <taxon>Aegilops</taxon>
    </lineage>
</organism>
<dbReference type="EnsemblPlants" id="AET3Gv20073600.1">
    <property type="protein sequence ID" value="AET3Gv20073600.1"/>
    <property type="gene ID" value="AET3Gv20073600"/>
</dbReference>
<proteinExistence type="predicted"/>